<dbReference type="InterPro" id="IPR045865">
    <property type="entry name" value="ACT-like_dom_sf"/>
</dbReference>
<dbReference type="InterPro" id="IPR001048">
    <property type="entry name" value="Asp/Glu/Uridylate_kinase"/>
</dbReference>
<dbReference type="PANTHER" id="PTHR21499:SF3">
    <property type="entry name" value="ASPARTOKINASE"/>
    <property type="match status" value="1"/>
</dbReference>
<dbReference type="PIRSF" id="PIRSF000726">
    <property type="entry name" value="Asp_kin"/>
    <property type="match status" value="1"/>
</dbReference>
<dbReference type="InterPro" id="IPR036393">
    <property type="entry name" value="AceGlu_kinase-like_sf"/>
</dbReference>
<dbReference type="Pfam" id="PF00696">
    <property type="entry name" value="AA_kinase"/>
    <property type="match status" value="1"/>
</dbReference>
<dbReference type="UniPathway" id="UPA00050">
    <property type="reaction ID" value="UER00461"/>
</dbReference>
<dbReference type="PANTHER" id="PTHR21499">
    <property type="entry name" value="ASPARTATE KINASE"/>
    <property type="match status" value="1"/>
</dbReference>
<evidence type="ECO:0000256" key="4">
    <source>
        <dbReference type="ARBA" id="ARBA00010122"/>
    </source>
</evidence>
<dbReference type="FunFam" id="3.40.1160.10:FF:000002">
    <property type="entry name" value="Aspartokinase"/>
    <property type="match status" value="1"/>
</dbReference>
<proteinExistence type="inferred from homology"/>
<sequence length="408" mass="44514">MSRRPPVVVQKFGGSSLEDLDAIRRVAARIVATRRKGCRVVVVVSAMGSTTDKLQEMARAITPNPQRRELDMLLTAGERQTMALLSLAIMAAGEAAQSFTGSQVGIITDRFHSDARIQEIRGTRLLECLRRGAIPIVAGFQGVSYDREITTLGRGGSDVTAVALAAWLKADRCEFYKDVDGLFTENPAVFPLVRPVARISFTELAELAASGAEVIHPRACALAEKYRVPLIIRSSFTRKRGTVVTHPDKLEKAFVRAITHRQQLARVSLVDVRKKRRCLHQVVTRLAAARVPVLFFNHGVVHDTRFDLSFIIPKDHLADARPVIAALAREVGATRTDINADLCSVSVVGPGVGTDAEILSGTLDTLHQAGIHLDAFATSATSLCCFLPEEDLRLAATALLARFRLARR</sequence>
<dbReference type="AlphaFoldDB" id="A0A7C4CDA1"/>
<gene>
    <name evidence="16" type="ORF">ENS41_03250</name>
</gene>
<feature type="domain" description="Aspartate/glutamate/uridylate kinase" evidence="15">
    <location>
        <begin position="7"/>
        <end position="234"/>
    </location>
</feature>
<dbReference type="UniPathway" id="UPA00034">
    <property type="reaction ID" value="UER00015"/>
</dbReference>
<evidence type="ECO:0000256" key="6">
    <source>
        <dbReference type="ARBA" id="ARBA00022679"/>
    </source>
</evidence>
<dbReference type="Gene3D" id="3.40.1160.10">
    <property type="entry name" value="Acetylglutamate kinase-like"/>
    <property type="match status" value="1"/>
</dbReference>
<feature type="binding site" evidence="12">
    <location>
        <position position="78"/>
    </location>
    <ligand>
        <name>substrate</name>
    </ligand>
</feature>
<comment type="pathway">
    <text evidence="1 14">Amino-acid biosynthesis; L-lysine biosynthesis via DAP pathway; (S)-tetrahydrodipicolinate from L-aspartate: step 1/4.</text>
</comment>
<accession>A0A7C4CDA1</accession>
<evidence type="ECO:0000256" key="7">
    <source>
        <dbReference type="ARBA" id="ARBA00022741"/>
    </source>
</evidence>
<dbReference type="InterPro" id="IPR005260">
    <property type="entry name" value="Asp_kin_monofn"/>
</dbReference>
<evidence type="ECO:0000256" key="14">
    <source>
        <dbReference type="RuleBase" id="RU004249"/>
    </source>
</evidence>
<dbReference type="GO" id="GO:0005829">
    <property type="term" value="C:cytosol"/>
    <property type="evidence" value="ECO:0007669"/>
    <property type="project" value="TreeGrafter"/>
</dbReference>
<comment type="pathway">
    <text evidence="3 14">Amino-acid biosynthesis; L-threonine biosynthesis; L-threonine from L-aspartate: step 1/5.</text>
</comment>
<evidence type="ECO:0000256" key="5">
    <source>
        <dbReference type="ARBA" id="ARBA00022605"/>
    </source>
</evidence>
<keyword evidence="6 13" id="KW-0808">Transferase</keyword>
<dbReference type="GO" id="GO:0009089">
    <property type="term" value="P:lysine biosynthetic process via diaminopimelate"/>
    <property type="evidence" value="ECO:0007669"/>
    <property type="project" value="UniProtKB-UniPathway"/>
</dbReference>
<feature type="binding site" evidence="12">
    <location>
        <begin position="11"/>
        <end position="14"/>
    </location>
    <ligand>
        <name>ATP</name>
        <dbReference type="ChEBI" id="CHEBI:30616"/>
    </ligand>
</feature>
<evidence type="ECO:0000256" key="2">
    <source>
        <dbReference type="ARBA" id="ARBA00004986"/>
    </source>
</evidence>
<dbReference type="EC" id="2.7.2.4" evidence="13"/>
<dbReference type="SUPFAM" id="SSF55021">
    <property type="entry name" value="ACT-like"/>
    <property type="match status" value="2"/>
</dbReference>
<keyword evidence="9 12" id="KW-0067">ATP-binding</keyword>
<comment type="catalytic activity">
    <reaction evidence="11 13">
        <text>L-aspartate + ATP = 4-phospho-L-aspartate + ADP</text>
        <dbReference type="Rhea" id="RHEA:23776"/>
        <dbReference type="ChEBI" id="CHEBI:29991"/>
        <dbReference type="ChEBI" id="CHEBI:30616"/>
        <dbReference type="ChEBI" id="CHEBI:57535"/>
        <dbReference type="ChEBI" id="CHEBI:456216"/>
        <dbReference type="EC" id="2.7.2.4"/>
    </reaction>
</comment>
<keyword evidence="8 13" id="KW-0418">Kinase</keyword>
<reference evidence="16" key="1">
    <citation type="journal article" date="2020" name="mSystems">
        <title>Genome- and Community-Level Interaction Insights into Carbon Utilization and Element Cycling Functions of Hydrothermarchaeota in Hydrothermal Sediment.</title>
        <authorList>
            <person name="Zhou Z."/>
            <person name="Liu Y."/>
            <person name="Xu W."/>
            <person name="Pan J."/>
            <person name="Luo Z.H."/>
            <person name="Li M."/>
        </authorList>
    </citation>
    <scope>NUCLEOTIDE SEQUENCE [LARGE SCALE GENOMIC DNA]</scope>
    <source>
        <strain evidence="16">SpSt-488</strain>
    </source>
</reference>
<dbReference type="NCBIfam" id="NF005155">
    <property type="entry name" value="PRK06635.1-4"/>
    <property type="match status" value="1"/>
</dbReference>
<evidence type="ECO:0000256" key="8">
    <source>
        <dbReference type="ARBA" id="ARBA00022777"/>
    </source>
</evidence>
<dbReference type="Gene3D" id="3.30.2130.10">
    <property type="entry name" value="VC0802-like"/>
    <property type="match status" value="1"/>
</dbReference>
<evidence type="ECO:0000256" key="13">
    <source>
        <dbReference type="RuleBase" id="RU003448"/>
    </source>
</evidence>
<dbReference type="InterPro" id="IPR041740">
    <property type="entry name" value="AKii-LysC-BS"/>
</dbReference>
<dbReference type="CDD" id="cd04261">
    <property type="entry name" value="AAK_AKii-LysC-BS"/>
    <property type="match status" value="1"/>
</dbReference>
<protein>
    <recommendedName>
        <fullName evidence="13">Aspartokinase</fullName>
        <ecNumber evidence="13">2.7.2.4</ecNumber>
    </recommendedName>
</protein>
<dbReference type="GO" id="GO:0009090">
    <property type="term" value="P:homoserine biosynthetic process"/>
    <property type="evidence" value="ECO:0007669"/>
    <property type="project" value="TreeGrafter"/>
</dbReference>
<dbReference type="InterPro" id="IPR018042">
    <property type="entry name" value="Aspartate_kinase_CS"/>
</dbReference>
<evidence type="ECO:0000313" key="16">
    <source>
        <dbReference type="EMBL" id="HGK27949.1"/>
    </source>
</evidence>
<feature type="binding site" evidence="12">
    <location>
        <position position="51"/>
    </location>
    <ligand>
        <name>substrate</name>
    </ligand>
</feature>
<dbReference type="InterPro" id="IPR001341">
    <property type="entry name" value="Asp_kinase"/>
</dbReference>
<evidence type="ECO:0000256" key="11">
    <source>
        <dbReference type="ARBA" id="ARBA00047872"/>
    </source>
</evidence>
<evidence type="ECO:0000256" key="9">
    <source>
        <dbReference type="ARBA" id="ARBA00022840"/>
    </source>
</evidence>
<dbReference type="PROSITE" id="PS00324">
    <property type="entry name" value="ASPARTOKINASE"/>
    <property type="match status" value="1"/>
</dbReference>
<dbReference type="SUPFAM" id="SSF53633">
    <property type="entry name" value="Carbamate kinase-like"/>
    <property type="match status" value="1"/>
</dbReference>
<evidence type="ECO:0000256" key="3">
    <source>
        <dbReference type="ARBA" id="ARBA00005139"/>
    </source>
</evidence>
<keyword evidence="5 14" id="KW-0028">Amino-acid biosynthesis</keyword>
<keyword evidence="7 12" id="KW-0547">Nucleotide-binding</keyword>
<dbReference type="GO" id="GO:0005524">
    <property type="term" value="F:ATP binding"/>
    <property type="evidence" value="ECO:0007669"/>
    <property type="project" value="UniProtKB-KW"/>
</dbReference>
<dbReference type="EMBL" id="DSUT01000061">
    <property type="protein sequence ID" value="HGK27949.1"/>
    <property type="molecule type" value="Genomic_DNA"/>
</dbReference>
<dbReference type="GO" id="GO:0004072">
    <property type="term" value="F:aspartate kinase activity"/>
    <property type="evidence" value="ECO:0007669"/>
    <property type="project" value="UniProtKB-EC"/>
</dbReference>
<name>A0A7C4CDA1_UNCW3</name>
<dbReference type="GO" id="GO:0009088">
    <property type="term" value="P:threonine biosynthetic process"/>
    <property type="evidence" value="ECO:0007669"/>
    <property type="project" value="UniProtKB-UniPathway"/>
</dbReference>
<dbReference type="UniPathway" id="UPA00051">
    <property type="reaction ID" value="UER00462"/>
</dbReference>
<comment type="similarity">
    <text evidence="4 13">Belongs to the aspartokinase family.</text>
</comment>
<comment type="pathway">
    <text evidence="2 14">Amino-acid biosynthesis; L-methionine biosynthesis via de novo pathway; L-homoserine from L-aspartate: step 1/3.</text>
</comment>
<evidence type="ECO:0000256" key="12">
    <source>
        <dbReference type="PIRSR" id="PIRSR000726-1"/>
    </source>
</evidence>
<organism evidence="16">
    <name type="scientific">candidate division WOR-3 bacterium</name>
    <dbReference type="NCBI Taxonomy" id="2052148"/>
    <lineage>
        <taxon>Bacteria</taxon>
        <taxon>Bacteria division WOR-3</taxon>
    </lineage>
</organism>
<evidence type="ECO:0000259" key="15">
    <source>
        <dbReference type="Pfam" id="PF00696"/>
    </source>
</evidence>
<dbReference type="NCBIfam" id="TIGR00657">
    <property type="entry name" value="asp_kinases"/>
    <property type="match status" value="1"/>
</dbReference>
<evidence type="ECO:0000256" key="10">
    <source>
        <dbReference type="ARBA" id="ARBA00023154"/>
    </source>
</evidence>
<evidence type="ECO:0000256" key="1">
    <source>
        <dbReference type="ARBA" id="ARBA00004766"/>
    </source>
</evidence>
<keyword evidence="10" id="KW-0457">Lysine biosynthesis</keyword>
<dbReference type="NCBIfam" id="NF005154">
    <property type="entry name" value="PRK06635.1-2"/>
    <property type="match status" value="1"/>
</dbReference>
<comment type="caution">
    <text evidence="16">The sequence shown here is derived from an EMBL/GenBank/DDBJ whole genome shotgun (WGS) entry which is preliminary data.</text>
</comment>